<sequence length="430" mass="47964">MADWSSHQPELVPRIADCLLDTNDLNSYIDFRAVCPNWRSATDDPKDSSELRFRPCRWIIVDEVFQGDSRLLVNTVSGRVIRKDLPLLHRYDLVATTHGGFFVLADKKTHAAVVLNPFTGHTIRFKAPVPSSVDISDAALVGLVTGNPEPSLVSELHSSPTLILLSDKFCGQYMAVPGSDSFSVDEEALESFILFRHAVAGCICAADGWQRTVPVLLISWVNKLLRLIKVFDIDPFKMFSDALVTGFADIPGTGEANHLFLVESAGELLAIIKLQQHLKVFRLESDEIEPVKSISDLAIFVGYRRCLSVSADKFPSVLANCIYFVKSTDSSLDIYQYDLETEKEERVCEAIDSLNPCTLSFANPPFTIVQLLSSYTINGLEFQLAMKSFEVHLRNDLLATARVGTRMQFMSTHELHFHLGYSLSYVPPPE</sequence>
<dbReference type="Gramene" id="TraesCS3A02G497100.1">
    <property type="protein sequence ID" value="TraesCS3A02G497100.1"/>
    <property type="gene ID" value="TraesCS3A02G497100"/>
</dbReference>
<dbReference type="Pfam" id="PF03478">
    <property type="entry name" value="Beta-prop_KIB1-4"/>
    <property type="match status" value="1"/>
</dbReference>
<dbReference type="InterPro" id="IPR005174">
    <property type="entry name" value="KIB1-4_b-propeller"/>
</dbReference>
<dbReference type="Gramene" id="TraesCS3A03G1167400.1">
    <property type="protein sequence ID" value="TraesCS3A03G1167400.1.CDS"/>
    <property type="gene ID" value="TraesCS3A03G1167400"/>
</dbReference>
<proteinExistence type="predicted"/>
<feature type="domain" description="KIB1-4 beta-propeller" evidence="1">
    <location>
        <begin position="79"/>
        <end position="336"/>
    </location>
</feature>
<organism evidence="2">
    <name type="scientific">Triticum aestivum</name>
    <name type="common">Wheat</name>
    <dbReference type="NCBI Taxonomy" id="4565"/>
    <lineage>
        <taxon>Eukaryota</taxon>
        <taxon>Viridiplantae</taxon>
        <taxon>Streptophyta</taxon>
        <taxon>Embryophyta</taxon>
        <taxon>Tracheophyta</taxon>
        <taxon>Spermatophyta</taxon>
        <taxon>Magnoliopsida</taxon>
        <taxon>Liliopsida</taxon>
        <taxon>Poales</taxon>
        <taxon>Poaceae</taxon>
        <taxon>BOP clade</taxon>
        <taxon>Pooideae</taxon>
        <taxon>Triticodae</taxon>
        <taxon>Triticeae</taxon>
        <taxon>Triticinae</taxon>
        <taxon>Triticum</taxon>
    </lineage>
</organism>
<keyword evidence="3" id="KW-1185">Reference proteome</keyword>
<dbReference type="PANTHER" id="PTHR33165:SF84">
    <property type="entry name" value="DUF295 DOMAIN-CONTAINING PROTEIN"/>
    <property type="match status" value="1"/>
</dbReference>
<name>A0A3B6ES36_WHEAT</name>
<dbReference type="AlphaFoldDB" id="A0A3B6ES36"/>
<evidence type="ECO:0000313" key="3">
    <source>
        <dbReference type="Proteomes" id="UP000019116"/>
    </source>
</evidence>
<accession>A0A3B6ES36</accession>
<dbReference type="EnsemblPlants" id="TraesCS3A02G497100.1">
    <property type="protein sequence ID" value="TraesCS3A02G497100.1"/>
    <property type="gene ID" value="TraesCS3A02G497100"/>
</dbReference>
<evidence type="ECO:0000259" key="1">
    <source>
        <dbReference type="Pfam" id="PF03478"/>
    </source>
</evidence>
<evidence type="ECO:0000313" key="2">
    <source>
        <dbReference type="EnsemblPlants" id="TraesCS3A02G497100.1"/>
    </source>
</evidence>
<dbReference type="OMA" id="CRWIIVD"/>
<reference evidence="2" key="2">
    <citation type="submission" date="2018-10" db="UniProtKB">
        <authorList>
            <consortium name="EnsemblPlants"/>
        </authorList>
    </citation>
    <scope>IDENTIFICATION</scope>
</reference>
<dbReference type="Gramene" id="TraesCLE_scaffold_119068_01G000100.1">
    <property type="protein sequence ID" value="TraesCLE_scaffold_119068_01G000100.1"/>
    <property type="gene ID" value="TraesCLE_scaffold_119068_01G000100"/>
</dbReference>
<dbReference type="Proteomes" id="UP000019116">
    <property type="component" value="Chromosome 3A"/>
</dbReference>
<protein>
    <recommendedName>
        <fullName evidence="1">KIB1-4 beta-propeller domain-containing protein</fullName>
    </recommendedName>
</protein>
<reference evidence="2" key="1">
    <citation type="submission" date="2018-08" db="EMBL/GenBank/DDBJ databases">
        <authorList>
            <person name="Rossello M."/>
        </authorList>
    </citation>
    <scope>NUCLEOTIDE SEQUENCE [LARGE SCALE GENOMIC DNA]</scope>
    <source>
        <strain evidence="2">cv. Chinese Spring</strain>
    </source>
</reference>
<dbReference type="PANTHER" id="PTHR33165">
    <property type="entry name" value="F-BOX DOMAIN CONTAINING PROTEIN-LIKE-RELATED"/>
    <property type="match status" value="1"/>
</dbReference>